<keyword evidence="1" id="KW-1133">Transmembrane helix</keyword>
<keyword evidence="3" id="KW-1185">Reference proteome</keyword>
<evidence type="ECO:0000313" key="3">
    <source>
        <dbReference type="Proteomes" id="UP001431776"/>
    </source>
</evidence>
<dbReference type="Proteomes" id="UP001431776">
    <property type="component" value="Unassembled WGS sequence"/>
</dbReference>
<proteinExistence type="predicted"/>
<reference evidence="2" key="1">
    <citation type="submission" date="2023-05" db="EMBL/GenBank/DDBJ databases">
        <title>Anaerotaeda fermentans gen. nov., sp. nov., a novel anaerobic planctomycete of the new family within the order Sedimentisphaerales isolated from Taman Peninsula, Russia.</title>
        <authorList>
            <person name="Khomyakova M.A."/>
            <person name="Merkel A.Y."/>
            <person name="Slobodkin A.I."/>
        </authorList>
    </citation>
    <scope>NUCLEOTIDE SEQUENCE</scope>
    <source>
        <strain evidence="2">M17dextr</strain>
    </source>
</reference>
<evidence type="ECO:0000256" key="1">
    <source>
        <dbReference type="SAM" id="Phobius"/>
    </source>
</evidence>
<sequence length="296" mass="32837">MKPNEDIERVLKEASIDVDGAADRRVRERMREAYDRSAAPRRPDYWGLAFESRPVRWAAAAVILLALGVLVGQFGAMLSGGGVAWAEVTQRFQSVPFFYASIYMRDGALAEPRQFELWMGKGGHARMRVGPQVLFGREGRVTHAFDVRSRTEVEADRTAADIIGILASSEEFSLETVIRSLSEGKLLEVTPAMNAEAAIGEDLVVFDAQSVVSPGWVRIYALRESRLPVGLRIWDPAEGFCVDALITYAKEPPEVFFDAEAFAAHLHDSDRSETSLAYMFLKDPGGQIVTPYHEDP</sequence>
<evidence type="ECO:0008006" key="4">
    <source>
        <dbReference type="Google" id="ProtNLM"/>
    </source>
</evidence>
<gene>
    <name evidence="2" type="ORF">QJ522_06745</name>
</gene>
<name>A0AAW6TWD0_9BACT</name>
<evidence type="ECO:0000313" key="2">
    <source>
        <dbReference type="EMBL" id="MDI6448737.1"/>
    </source>
</evidence>
<organism evidence="2 3">
    <name type="scientific">Anaerobaca lacustris</name>
    <dbReference type="NCBI Taxonomy" id="3044600"/>
    <lineage>
        <taxon>Bacteria</taxon>
        <taxon>Pseudomonadati</taxon>
        <taxon>Planctomycetota</taxon>
        <taxon>Phycisphaerae</taxon>
        <taxon>Sedimentisphaerales</taxon>
        <taxon>Anaerobacaceae</taxon>
        <taxon>Anaerobaca</taxon>
    </lineage>
</organism>
<accession>A0AAW6TWD0</accession>
<dbReference type="RefSeq" id="WP_349244146.1">
    <property type="nucleotide sequence ID" value="NZ_JASCXX010000006.1"/>
</dbReference>
<comment type="caution">
    <text evidence="2">The sequence shown here is derived from an EMBL/GenBank/DDBJ whole genome shotgun (WGS) entry which is preliminary data.</text>
</comment>
<dbReference type="AlphaFoldDB" id="A0AAW6TWD0"/>
<keyword evidence="1" id="KW-0812">Transmembrane</keyword>
<keyword evidence="1" id="KW-0472">Membrane</keyword>
<dbReference type="EMBL" id="JASCXX010000006">
    <property type="protein sequence ID" value="MDI6448737.1"/>
    <property type="molecule type" value="Genomic_DNA"/>
</dbReference>
<feature type="transmembrane region" description="Helical" evidence="1">
    <location>
        <begin position="57"/>
        <end position="86"/>
    </location>
</feature>
<protein>
    <recommendedName>
        <fullName evidence="4">DUF4825 domain-containing protein</fullName>
    </recommendedName>
</protein>